<protein>
    <submittedName>
        <fullName evidence="5">Uncharacterized protein</fullName>
    </submittedName>
</protein>
<dbReference type="AlphaFoldDB" id="A0A382DDE7"/>
<gene>
    <name evidence="5" type="ORF">METZ01_LOCUS188541</name>
</gene>
<keyword evidence="3" id="KW-0378">Hydrolase</keyword>
<reference evidence="5" key="1">
    <citation type="submission" date="2018-05" db="EMBL/GenBank/DDBJ databases">
        <authorList>
            <person name="Lanie J.A."/>
            <person name="Ng W.-L."/>
            <person name="Kazmierczak K.M."/>
            <person name="Andrzejewski T.M."/>
            <person name="Davidsen T.M."/>
            <person name="Wayne K.J."/>
            <person name="Tettelin H."/>
            <person name="Glass J.I."/>
            <person name="Rusch D."/>
            <person name="Podicherti R."/>
            <person name="Tsui H.-C.T."/>
            <person name="Winkler M.E."/>
        </authorList>
    </citation>
    <scope>NUCLEOTIDE SEQUENCE</scope>
</reference>
<dbReference type="GO" id="GO:0006308">
    <property type="term" value="P:DNA catabolic process"/>
    <property type="evidence" value="ECO:0007669"/>
    <property type="project" value="InterPro"/>
</dbReference>
<evidence type="ECO:0000256" key="3">
    <source>
        <dbReference type="ARBA" id="ARBA00022801"/>
    </source>
</evidence>
<sequence length="81" mass="9621">MKSKNIPADIRTKSIKEAQNEIKEIIEKLENTETNLEDSIEQYDRMNQLNIHIQDKFRQKANEIKKSTLHKNKKKLLNNSK</sequence>
<dbReference type="EMBL" id="UINC01038538">
    <property type="protein sequence ID" value="SVB35687.1"/>
    <property type="molecule type" value="Genomic_DNA"/>
</dbReference>
<dbReference type="InterPro" id="IPR037004">
    <property type="entry name" value="Exonuc_VII_ssu_sf"/>
</dbReference>
<keyword evidence="4" id="KW-0175">Coiled coil</keyword>
<dbReference type="Gene3D" id="1.10.287.1040">
    <property type="entry name" value="Exonuclease VII, small subunit"/>
    <property type="match status" value="1"/>
</dbReference>
<dbReference type="GO" id="GO:0008855">
    <property type="term" value="F:exodeoxyribonuclease VII activity"/>
    <property type="evidence" value="ECO:0007669"/>
    <property type="project" value="InterPro"/>
</dbReference>
<accession>A0A382DDE7</accession>
<dbReference type="GO" id="GO:0009318">
    <property type="term" value="C:exodeoxyribonuclease VII complex"/>
    <property type="evidence" value="ECO:0007669"/>
    <property type="project" value="InterPro"/>
</dbReference>
<organism evidence="5">
    <name type="scientific">marine metagenome</name>
    <dbReference type="NCBI Taxonomy" id="408172"/>
    <lineage>
        <taxon>unclassified sequences</taxon>
        <taxon>metagenomes</taxon>
        <taxon>ecological metagenomes</taxon>
    </lineage>
</organism>
<keyword evidence="1" id="KW-0963">Cytoplasm</keyword>
<evidence type="ECO:0000256" key="1">
    <source>
        <dbReference type="ARBA" id="ARBA00022490"/>
    </source>
</evidence>
<evidence type="ECO:0000256" key="4">
    <source>
        <dbReference type="SAM" id="Coils"/>
    </source>
</evidence>
<name>A0A382DDE7_9ZZZZ</name>
<evidence type="ECO:0000256" key="2">
    <source>
        <dbReference type="ARBA" id="ARBA00022722"/>
    </source>
</evidence>
<feature type="coiled-coil region" evidence="4">
    <location>
        <begin position="15"/>
        <end position="49"/>
    </location>
</feature>
<keyword evidence="2" id="KW-0540">Nuclease</keyword>
<proteinExistence type="predicted"/>
<dbReference type="SUPFAM" id="SSF116842">
    <property type="entry name" value="XseB-like"/>
    <property type="match status" value="1"/>
</dbReference>
<dbReference type="Pfam" id="PF02609">
    <property type="entry name" value="Exonuc_VII_S"/>
    <property type="match status" value="1"/>
</dbReference>
<evidence type="ECO:0000313" key="5">
    <source>
        <dbReference type="EMBL" id="SVB35687.1"/>
    </source>
</evidence>
<dbReference type="InterPro" id="IPR003761">
    <property type="entry name" value="Exonuc_VII_S"/>
</dbReference>